<dbReference type="Proteomes" id="UP000192478">
    <property type="component" value="Chromosome"/>
</dbReference>
<accession>A0AAC9RN08</accession>
<evidence type="ECO:0000313" key="1">
    <source>
        <dbReference type="EMBL" id="ARE87245.1"/>
    </source>
</evidence>
<gene>
    <name evidence="1" type="ORF">CLFO_16440</name>
</gene>
<protein>
    <submittedName>
        <fullName evidence="1">Uncharacterized protein</fullName>
    </submittedName>
</protein>
<evidence type="ECO:0000313" key="2">
    <source>
        <dbReference type="Proteomes" id="UP000192478"/>
    </source>
</evidence>
<dbReference type="AlphaFoldDB" id="A0AAC9RN08"/>
<dbReference type="EMBL" id="CP020559">
    <property type="protein sequence ID" value="ARE87245.1"/>
    <property type="molecule type" value="Genomic_DNA"/>
</dbReference>
<reference evidence="1 2" key="1">
    <citation type="submission" date="2017-03" db="EMBL/GenBank/DDBJ databases">
        <title>Complete sequence of Clostridium formicaceticum DSM 92.</title>
        <authorList>
            <person name="Poehlein A."/>
            <person name="Karl M."/>
            <person name="Bengelsdorf F.R."/>
            <person name="Duerre P."/>
            <person name="Daniel R."/>
        </authorList>
    </citation>
    <scope>NUCLEOTIDE SEQUENCE [LARGE SCALE GENOMIC DNA]</scope>
    <source>
        <strain evidence="1 2">DSM 92</strain>
    </source>
</reference>
<organism evidence="1 2">
    <name type="scientific">Clostridium formicaceticum</name>
    <dbReference type="NCBI Taxonomy" id="1497"/>
    <lineage>
        <taxon>Bacteria</taxon>
        <taxon>Bacillati</taxon>
        <taxon>Bacillota</taxon>
        <taxon>Clostridia</taxon>
        <taxon>Eubacteriales</taxon>
        <taxon>Clostridiaceae</taxon>
        <taxon>Clostridium</taxon>
    </lineage>
</organism>
<proteinExistence type="predicted"/>
<sequence>MFGKKLSDYSIEELVKEIVCRKHTSILKADKHQVF</sequence>
<name>A0AAC9RN08_9CLOT</name>